<feature type="transmembrane region" description="Helical" evidence="7">
    <location>
        <begin position="19"/>
        <end position="37"/>
    </location>
</feature>
<keyword evidence="5 7" id="KW-1133">Transmembrane helix</keyword>
<evidence type="ECO:0000313" key="10">
    <source>
        <dbReference type="Proteomes" id="UP001501599"/>
    </source>
</evidence>
<dbReference type="PANTHER" id="PTHR43652:SF2">
    <property type="entry name" value="BASIC AMINO ACID ANTIPORTER YFCC-RELATED"/>
    <property type="match status" value="1"/>
</dbReference>
<evidence type="ECO:0000313" key="9">
    <source>
        <dbReference type="EMBL" id="GAA2172674.1"/>
    </source>
</evidence>
<dbReference type="PANTHER" id="PTHR43652">
    <property type="entry name" value="BASIC AMINO ACID ANTIPORTER YFCC-RELATED"/>
    <property type="match status" value="1"/>
</dbReference>
<feature type="transmembrane region" description="Helical" evidence="7">
    <location>
        <begin position="408"/>
        <end position="433"/>
    </location>
</feature>
<dbReference type="EMBL" id="BAAAQT010000005">
    <property type="protein sequence ID" value="GAA2172674.1"/>
    <property type="molecule type" value="Genomic_DNA"/>
</dbReference>
<comment type="caution">
    <text evidence="9">The sequence shown here is derived from an EMBL/GenBank/DDBJ whole genome shotgun (WGS) entry which is preliminary data.</text>
</comment>
<dbReference type="RefSeq" id="WP_344341411.1">
    <property type="nucleotide sequence ID" value="NZ_BAAAQT010000005.1"/>
</dbReference>
<feature type="transmembrane region" description="Helical" evidence="7">
    <location>
        <begin position="174"/>
        <end position="193"/>
    </location>
</feature>
<feature type="transmembrane region" description="Helical" evidence="7">
    <location>
        <begin position="359"/>
        <end position="379"/>
    </location>
</feature>
<keyword evidence="2" id="KW-0813">Transport</keyword>
<keyword evidence="10" id="KW-1185">Reference proteome</keyword>
<evidence type="ECO:0000256" key="2">
    <source>
        <dbReference type="ARBA" id="ARBA00022448"/>
    </source>
</evidence>
<dbReference type="Pfam" id="PF03600">
    <property type="entry name" value="CitMHS"/>
    <property type="match status" value="1"/>
</dbReference>
<keyword evidence="6 7" id="KW-0472">Membrane</keyword>
<evidence type="ECO:0000256" key="4">
    <source>
        <dbReference type="ARBA" id="ARBA00022737"/>
    </source>
</evidence>
<evidence type="ECO:0000259" key="8">
    <source>
        <dbReference type="Pfam" id="PF03600"/>
    </source>
</evidence>
<feature type="transmembrane region" description="Helical" evidence="7">
    <location>
        <begin position="291"/>
        <end position="310"/>
    </location>
</feature>
<gene>
    <name evidence="9" type="ORF">GCM10009846_11570</name>
</gene>
<proteinExistence type="predicted"/>
<feature type="transmembrane region" description="Helical" evidence="7">
    <location>
        <begin position="268"/>
        <end position="285"/>
    </location>
</feature>
<feature type="transmembrane region" description="Helical" evidence="7">
    <location>
        <begin position="317"/>
        <end position="339"/>
    </location>
</feature>
<evidence type="ECO:0000256" key="7">
    <source>
        <dbReference type="SAM" id="Phobius"/>
    </source>
</evidence>
<dbReference type="InterPro" id="IPR004680">
    <property type="entry name" value="Cit_transptr-like_dom"/>
</dbReference>
<comment type="subcellular location">
    <subcellularLocation>
        <location evidence="1">Membrane</location>
        <topology evidence="1">Multi-pass membrane protein</topology>
    </subcellularLocation>
</comment>
<evidence type="ECO:0000256" key="3">
    <source>
        <dbReference type="ARBA" id="ARBA00022692"/>
    </source>
</evidence>
<reference evidence="10" key="1">
    <citation type="journal article" date="2019" name="Int. J. Syst. Evol. Microbiol.">
        <title>The Global Catalogue of Microorganisms (GCM) 10K type strain sequencing project: providing services to taxonomists for standard genome sequencing and annotation.</title>
        <authorList>
            <consortium name="The Broad Institute Genomics Platform"/>
            <consortium name="The Broad Institute Genome Sequencing Center for Infectious Disease"/>
            <person name="Wu L."/>
            <person name="Ma J."/>
        </authorList>
    </citation>
    <scope>NUCLEOTIDE SEQUENCE [LARGE SCALE GENOMIC DNA]</scope>
    <source>
        <strain evidence="10">JCM 16026</strain>
    </source>
</reference>
<feature type="transmembrane region" description="Helical" evidence="7">
    <location>
        <begin position="445"/>
        <end position="468"/>
    </location>
</feature>
<keyword evidence="3 7" id="KW-0812">Transmembrane</keyword>
<feature type="transmembrane region" description="Helical" evidence="7">
    <location>
        <begin position="133"/>
        <end position="154"/>
    </location>
</feature>
<evidence type="ECO:0000256" key="6">
    <source>
        <dbReference type="ARBA" id="ARBA00023136"/>
    </source>
</evidence>
<evidence type="ECO:0000256" key="1">
    <source>
        <dbReference type="ARBA" id="ARBA00004141"/>
    </source>
</evidence>
<organism evidence="9 10">
    <name type="scientific">Agrococcus versicolor</name>
    <dbReference type="NCBI Taxonomy" id="501482"/>
    <lineage>
        <taxon>Bacteria</taxon>
        <taxon>Bacillati</taxon>
        <taxon>Actinomycetota</taxon>
        <taxon>Actinomycetes</taxon>
        <taxon>Micrococcales</taxon>
        <taxon>Microbacteriaceae</taxon>
        <taxon>Agrococcus</taxon>
    </lineage>
</organism>
<dbReference type="Proteomes" id="UP001501599">
    <property type="component" value="Unassembled WGS sequence"/>
</dbReference>
<keyword evidence="4" id="KW-0677">Repeat</keyword>
<evidence type="ECO:0000256" key="5">
    <source>
        <dbReference type="ARBA" id="ARBA00022989"/>
    </source>
</evidence>
<feature type="transmembrane region" description="Helical" evidence="7">
    <location>
        <begin position="65"/>
        <end position="86"/>
    </location>
</feature>
<feature type="transmembrane region" description="Helical" evidence="7">
    <location>
        <begin position="386"/>
        <end position="402"/>
    </location>
</feature>
<feature type="transmembrane region" description="Helical" evidence="7">
    <location>
        <begin position="93"/>
        <end position="113"/>
    </location>
</feature>
<sequence length="487" mass="48473">MTSIAAAAPAARVVAVRGVRALAIAAAAIAALVATTGWERDQRLVVAAIAAATVAWVATRVDDAVVALAAIVALAVAGAVPADALFGSLGDPTIWLLVGSCMLAAGLSASGVAERAAIALIGRSRSVRGLWHRTTLALILTTFAVPATSGRAALAMPVFRTIASALPTAHQRALSLLFPAVILLSAFASILGAGAHLVAASLVEAATGTTISFLWWLLLGAPVAVLTCVATTELVLLGWLSRAQRAIDVAGVANAVRDAHPAERRSPAAARALALLALTIALWLTEPLHGIHPALVAIAAGVATVLPVVGSTTPKHAFAAVPWTLLVFLAATLALGTALVTSGAADRIASASLGALAGAHPAVVLTAIVVASAAAHLVVQSRTARATVLLPIVLVVALGAGINPVSAALASTAAAGFCLTLTSSAKPVAMFAAVPGIATFDRASLLALAAATGPLVVGITLLAAAWLWPALGVPLETPTTPPLRGTR</sequence>
<accession>A0ABP5ME09</accession>
<feature type="domain" description="Citrate transporter-like" evidence="8">
    <location>
        <begin position="54"/>
        <end position="414"/>
    </location>
</feature>
<protein>
    <submittedName>
        <fullName evidence="9">SLC13 family permease</fullName>
    </submittedName>
</protein>
<dbReference type="InterPro" id="IPR051679">
    <property type="entry name" value="DASS-Related_Transporters"/>
</dbReference>
<feature type="transmembrane region" description="Helical" evidence="7">
    <location>
        <begin position="213"/>
        <end position="237"/>
    </location>
</feature>
<name>A0ABP5ME09_9MICO</name>